<organism evidence="5 6">
    <name type="scientific">Candidatus Pantoea communis</name>
    <dbReference type="NCBI Taxonomy" id="2608354"/>
    <lineage>
        <taxon>Bacteria</taxon>
        <taxon>Pseudomonadati</taxon>
        <taxon>Pseudomonadota</taxon>
        <taxon>Gammaproteobacteria</taxon>
        <taxon>Enterobacterales</taxon>
        <taxon>Erwiniaceae</taxon>
        <taxon>Pantoea</taxon>
    </lineage>
</organism>
<evidence type="ECO:0000313" key="6">
    <source>
        <dbReference type="Proteomes" id="UP001515780"/>
    </source>
</evidence>
<comment type="caution">
    <text evidence="5">The sequence shown here is derived from an EMBL/GenBank/DDBJ whole genome shotgun (WGS) entry which is preliminary data.</text>
</comment>
<dbReference type="InterPro" id="IPR005546">
    <property type="entry name" value="Autotransporte_beta"/>
</dbReference>
<dbReference type="EMBL" id="VWXC01000001">
    <property type="protein sequence ID" value="NIG17264.1"/>
    <property type="molecule type" value="Genomic_DNA"/>
</dbReference>
<protein>
    <submittedName>
        <fullName evidence="5">Autotransporter domain-containing protein</fullName>
    </submittedName>
</protein>
<dbReference type="SUPFAM" id="SSF103515">
    <property type="entry name" value="Autotransporter"/>
    <property type="match status" value="1"/>
</dbReference>
<feature type="chain" id="PRO_5046914913" evidence="3">
    <location>
        <begin position="25"/>
        <end position="675"/>
    </location>
</feature>
<feature type="signal peptide" evidence="3">
    <location>
        <begin position="1"/>
        <end position="24"/>
    </location>
</feature>
<gene>
    <name evidence="5" type="ORF">F3J37_01055</name>
</gene>
<dbReference type="Pfam" id="PF00657">
    <property type="entry name" value="Lipase_GDSL"/>
    <property type="match status" value="1"/>
</dbReference>
<evidence type="ECO:0000256" key="2">
    <source>
        <dbReference type="ARBA" id="ARBA00022729"/>
    </source>
</evidence>
<comment type="similarity">
    <text evidence="1">Belongs to the 'GDSL' lipolytic enzyme family.</text>
</comment>
<dbReference type="InterPro" id="IPR017186">
    <property type="entry name" value="Lipase_autotranspt_EstA"/>
</dbReference>
<proteinExistence type="inferred from homology"/>
<dbReference type="PANTHER" id="PTHR22835:SF659">
    <property type="entry name" value="GDSL LIPASE_ACYLHYDROLASE, PUTATIVE (AFU_ORTHOLOGUE AFUA_2G00510)-RELATED"/>
    <property type="match status" value="1"/>
</dbReference>
<dbReference type="PANTHER" id="PTHR22835">
    <property type="entry name" value="ZINC FINGER FYVE DOMAIN CONTAINING PROTEIN"/>
    <property type="match status" value="1"/>
</dbReference>
<evidence type="ECO:0000259" key="4">
    <source>
        <dbReference type="PROSITE" id="PS51208"/>
    </source>
</evidence>
<dbReference type="Gene3D" id="2.40.128.130">
    <property type="entry name" value="Autotransporter beta-domain"/>
    <property type="match status" value="1"/>
</dbReference>
<dbReference type="Pfam" id="PF03797">
    <property type="entry name" value="Autotransporter"/>
    <property type="match status" value="1"/>
</dbReference>
<evidence type="ECO:0000256" key="1">
    <source>
        <dbReference type="ARBA" id="ARBA00008668"/>
    </source>
</evidence>
<dbReference type="InterPro" id="IPR036514">
    <property type="entry name" value="SGNH_hydro_sf"/>
</dbReference>
<feature type="domain" description="Autotransporter" evidence="4">
    <location>
        <begin position="399"/>
        <end position="675"/>
    </location>
</feature>
<dbReference type="SUPFAM" id="SSF52266">
    <property type="entry name" value="SGNH hydrolase"/>
    <property type="match status" value="1"/>
</dbReference>
<evidence type="ECO:0000313" key="5">
    <source>
        <dbReference type="EMBL" id="NIG17264.1"/>
    </source>
</evidence>
<sequence>MSKVSTLSLLSLIVSVSFSSHALAQNFDSVTAFGDSLSDGGNVGRFIFDGAQHPMYDELFAQHFGLNLTPSSQGGSNFAEGGAVSDGSLDSISSPPAPEGFDTQTQINNYLQANGGKADPHGLYIHWIGANDIATAALTPSTAIQTVAKSANLSVNQVKQLLNAGAGTVIVPNIPNLGNTPFMLQTAIGAFGGQAGLTQDQIAAAAEQAIKFANTQETPDKATREKALQASLQSAAQLLGGGDADQTAQIYQGLLQAYDEVSGSVSALTAAYNQQEEAGLDQLKGNIVRPDFAGLFNEIINDPKKFGFTNTIGQACGFGVAANTCTSDQDTFSKDQTDLFSDDFHPNPALEKILSDYLVSVMKAPQQVGSLSQGPSIFLGGMETTLDGNLQQQRESGTGQQGDVTTYAGYTGSHVNYKDDDGSNGNGNTTDLSLGVGYNLLDNWQVGVMYAHSDDRQKPLGDFNYKLRGNMVGLFSQLKLFDHWWINGDLHFADLSFDSINRSMNLGPDRRTEQGSTNGKMFGLRAQTGWDIPITDYLSTSPVVGYAWDYVHVGGYQEEGNDSTAMRFGAQEDHTQTGTLGWRIDTKNLPVNPWVEVDYNHLWGDENSRINSGLKTSPTSFVTTVPEGDKNYMNVAVGANIPIDNVLNAYAGVSTVVGNSEYNDIAWNVGMSATF</sequence>
<reference evidence="5 6" key="1">
    <citation type="journal article" date="2019" name="bioRxiv">
        <title>Bacteria contribute to plant secondary compound degradation in a generalist herbivore system.</title>
        <authorList>
            <person name="Francoeur C.B."/>
            <person name="Khadempour L."/>
            <person name="Moreira-Soto R.D."/>
            <person name="Gotting K."/>
            <person name="Book A.J."/>
            <person name="Pinto-Tomas A.A."/>
            <person name="Keefover-Ring K."/>
            <person name="Currie C.R."/>
        </authorList>
    </citation>
    <scope>NUCLEOTIDE SEQUENCE [LARGE SCALE GENOMIC DNA]</scope>
    <source>
        <strain evidence="5">Al-1710</strain>
    </source>
</reference>
<dbReference type="InterPro" id="IPR036709">
    <property type="entry name" value="Autotransporte_beta_dom_sf"/>
</dbReference>
<dbReference type="Proteomes" id="UP001515780">
    <property type="component" value="Unassembled WGS sequence"/>
</dbReference>
<evidence type="ECO:0000256" key="3">
    <source>
        <dbReference type="SAM" id="SignalP"/>
    </source>
</evidence>
<dbReference type="PIRSF" id="PIRSF037375">
    <property type="entry name" value="Autotrns_EstA"/>
    <property type="match status" value="1"/>
</dbReference>
<dbReference type="SMART" id="SM00869">
    <property type="entry name" value="Autotransporter"/>
    <property type="match status" value="1"/>
</dbReference>
<dbReference type="RefSeq" id="WP_166718898.1">
    <property type="nucleotide sequence ID" value="NZ_VWXC01000001.1"/>
</dbReference>
<dbReference type="PROSITE" id="PS51208">
    <property type="entry name" value="AUTOTRANSPORTER"/>
    <property type="match status" value="1"/>
</dbReference>
<name>A0ABX0RNF9_9GAMM</name>
<dbReference type="InterPro" id="IPR001087">
    <property type="entry name" value="GDSL"/>
</dbReference>
<keyword evidence="2 3" id="KW-0732">Signal</keyword>
<keyword evidence="6" id="KW-1185">Reference proteome</keyword>
<accession>A0ABX0RNF9</accession>
<dbReference type="CDD" id="cd01847">
    <property type="entry name" value="Triacylglycerol_lipase_like"/>
    <property type="match status" value="1"/>
</dbReference>
<dbReference type="Gene3D" id="3.40.50.1110">
    <property type="entry name" value="SGNH hydrolase"/>
    <property type="match status" value="1"/>
</dbReference>